<dbReference type="EMBL" id="LS974626">
    <property type="protein sequence ID" value="CAG7910966.1"/>
    <property type="molecule type" value="Genomic_DNA"/>
</dbReference>
<evidence type="ECO:0000313" key="2">
    <source>
        <dbReference type="Proteomes" id="UP000694005"/>
    </source>
</evidence>
<dbReference type="Proteomes" id="UP000694005">
    <property type="component" value="Chromosome A10"/>
</dbReference>
<name>A0A8D9I3L2_BRACM</name>
<dbReference type="Gramene" id="A10p22120.2_BraZ1">
    <property type="protein sequence ID" value="A10p22120.2_BraZ1.CDS.1"/>
    <property type="gene ID" value="A10g22120.2_BraZ1"/>
</dbReference>
<feature type="non-terminal residue" evidence="1">
    <location>
        <position position="1"/>
    </location>
</feature>
<evidence type="ECO:0000313" key="1">
    <source>
        <dbReference type="EMBL" id="CAG7910966.1"/>
    </source>
</evidence>
<protein>
    <submittedName>
        <fullName evidence="1">Uncharacterized protein</fullName>
    </submittedName>
</protein>
<accession>A0A8D9I3L2</accession>
<sequence>CPFFWKLWPAALVTGKASIPYLLYNPFVFSDEDCLLPERTIYSAQGWLLRALTPPTNIFKF</sequence>
<organism evidence="1 2">
    <name type="scientific">Brassica campestris</name>
    <name type="common">Field mustard</name>
    <dbReference type="NCBI Taxonomy" id="3711"/>
    <lineage>
        <taxon>Eukaryota</taxon>
        <taxon>Viridiplantae</taxon>
        <taxon>Streptophyta</taxon>
        <taxon>Embryophyta</taxon>
        <taxon>Tracheophyta</taxon>
        <taxon>Spermatophyta</taxon>
        <taxon>Magnoliopsida</taxon>
        <taxon>eudicotyledons</taxon>
        <taxon>Gunneridae</taxon>
        <taxon>Pentapetalae</taxon>
        <taxon>rosids</taxon>
        <taxon>malvids</taxon>
        <taxon>Brassicales</taxon>
        <taxon>Brassicaceae</taxon>
        <taxon>Brassiceae</taxon>
        <taxon>Brassica</taxon>
    </lineage>
</organism>
<gene>
    <name evidence="1" type="ORF">BRAPAZ1V2_A10P22120.2</name>
</gene>
<dbReference type="AlphaFoldDB" id="A0A8D9I3L2"/>
<proteinExistence type="predicted"/>
<reference evidence="1 2" key="1">
    <citation type="submission" date="2021-07" db="EMBL/GenBank/DDBJ databases">
        <authorList>
            <consortium name="Genoscope - CEA"/>
            <person name="William W."/>
        </authorList>
    </citation>
    <scope>NUCLEOTIDE SEQUENCE [LARGE SCALE GENOMIC DNA]</scope>
</reference>